<dbReference type="Pfam" id="PF05138">
    <property type="entry name" value="PaaA_PaaC"/>
    <property type="match status" value="1"/>
</dbReference>
<dbReference type="InterPro" id="IPR011882">
    <property type="entry name" value="PaaC"/>
</dbReference>
<dbReference type="PANTHER" id="PTHR30458:SF0">
    <property type="entry name" value="1,2-PHENYLACETYL-COA EPOXIDASE, SUBUNIT C"/>
    <property type="match status" value="1"/>
</dbReference>
<dbReference type="EMBL" id="FOHZ01000015">
    <property type="protein sequence ID" value="SET65412.1"/>
    <property type="molecule type" value="Genomic_DNA"/>
</dbReference>
<dbReference type="GO" id="GO:0005829">
    <property type="term" value="C:cytosol"/>
    <property type="evidence" value="ECO:0007669"/>
    <property type="project" value="TreeGrafter"/>
</dbReference>
<dbReference type="SUPFAM" id="SSF47240">
    <property type="entry name" value="Ferritin-like"/>
    <property type="match status" value="1"/>
</dbReference>
<evidence type="ECO:0000313" key="1">
    <source>
        <dbReference type="EMBL" id="SET65412.1"/>
    </source>
</evidence>
<gene>
    <name evidence="1" type="ORF">SAMN04487962_11582</name>
</gene>
<dbReference type="InterPro" id="IPR052703">
    <property type="entry name" value="Aromatic_CoA_ox/epox"/>
</dbReference>
<organism evidence="1 2">
    <name type="scientific">Marinobacter segnicrescens</name>
    <dbReference type="NCBI Taxonomy" id="430453"/>
    <lineage>
        <taxon>Bacteria</taxon>
        <taxon>Pseudomonadati</taxon>
        <taxon>Pseudomonadota</taxon>
        <taxon>Gammaproteobacteria</taxon>
        <taxon>Pseudomonadales</taxon>
        <taxon>Marinobacteraceae</taxon>
        <taxon>Marinobacter</taxon>
    </lineage>
</organism>
<dbReference type="Gene3D" id="1.20.1260.10">
    <property type="match status" value="1"/>
</dbReference>
<protein>
    <submittedName>
        <fullName evidence="1">Ring-1,2-phenylacetyl-CoA epoxidase subunit PaaC</fullName>
    </submittedName>
</protein>
<evidence type="ECO:0000313" key="2">
    <source>
        <dbReference type="Proteomes" id="UP000198762"/>
    </source>
</evidence>
<dbReference type="InterPro" id="IPR009078">
    <property type="entry name" value="Ferritin-like_SF"/>
</dbReference>
<proteinExistence type="predicted"/>
<accession>A0A1I0G697</accession>
<keyword evidence="2" id="KW-1185">Reference proteome</keyword>
<name>A0A1I0G697_9GAMM</name>
<dbReference type="AlphaFoldDB" id="A0A1I0G697"/>
<dbReference type="Proteomes" id="UP000198762">
    <property type="component" value="Unassembled WGS sequence"/>
</dbReference>
<reference evidence="2" key="1">
    <citation type="submission" date="2016-10" db="EMBL/GenBank/DDBJ databases">
        <authorList>
            <person name="Varghese N."/>
            <person name="Submissions S."/>
        </authorList>
    </citation>
    <scope>NUCLEOTIDE SEQUENCE [LARGE SCALE GENOMIC DNA]</scope>
    <source>
        <strain evidence="2">CGMCC 1.6489</strain>
    </source>
</reference>
<sequence length="258" mass="29398">MSKAMTQQEALQEYLLRLADSDMILGQRLCELCGKAPALEEEMALMNVALDLVGQARNWYEYAAELIDDGRSADDLAFRRDAHDYRNALMVEQPNGDYAVTMGRQFFFDAWHYFTLASLVKAPDERIASIAAKAAKEVQYHLRRSSEWVKRFGDGTEESHQRMQTAVDDLWRFTGEMIEADDVEQTLFKAGIGPNPEQLAADWKGLVNEVLTEATLTPPPEDAWMYRGAKVGHHTEHLGYILAEMQFLQRAYPDAKTW</sequence>
<dbReference type="InterPro" id="IPR012347">
    <property type="entry name" value="Ferritin-like"/>
</dbReference>
<dbReference type="NCBIfam" id="TIGR02158">
    <property type="entry name" value="PA_CoA_Oxy3"/>
    <property type="match status" value="1"/>
</dbReference>
<dbReference type="PIRSF" id="PIRSF037834">
    <property type="entry name" value="PA_CoA_Oase3"/>
    <property type="match status" value="1"/>
</dbReference>
<dbReference type="GO" id="GO:0010124">
    <property type="term" value="P:phenylacetate catabolic process"/>
    <property type="evidence" value="ECO:0007669"/>
    <property type="project" value="InterPro"/>
</dbReference>
<dbReference type="PANTHER" id="PTHR30458">
    <property type="entry name" value="PHENYLACETIC ACID DEGRADATION PROTEIN PAA"/>
    <property type="match status" value="1"/>
</dbReference>
<dbReference type="STRING" id="430453.SAMN04487962_11582"/>
<dbReference type="InterPro" id="IPR007814">
    <property type="entry name" value="PaaA_PaaC"/>
</dbReference>